<comment type="caution">
    <text evidence="2">The sequence shown here is derived from an EMBL/GenBank/DDBJ whole genome shotgun (WGS) entry which is preliminary data.</text>
</comment>
<evidence type="ECO:0000313" key="3">
    <source>
        <dbReference type="Proteomes" id="UP000607653"/>
    </source>
</evidence>
<dbReference type="AlphaFoldDB" id="A0A822ZNC0"/>
<organism evidence="2 3">
    <name type="scientific">Nelumbo nucifera</name>
    <name type="common">Sacred lotus</name>
    <dbReference type="NCBI Taxonomy" id="4432"/>
    <lineage>
        <taxon>Eukaryota</taxon>
        <taxon>Viridiplantae</taxon>
        <taxon>Streptophyta</taxon>
        <taxon>Embryophyta</taxon>
        <taxon>Tracheophyta</taxon>
        <taxon>Spermatophyta</taxon>
        <taxon>Magnoliopsida</taxon>
        <taxon>Proteales</taxon>
        <taxon>Nelumbonaceae</taxon>
        <taxon>Nelumbo</taxon>
    </lineage>
</organism>
<dbReference type="EMBL" id="DUZY01000007">
    <property type="protein sequence ID" value="DAD44436.1"/>
    <property type="molecule type" value="Genomic_DNA"/>
</dbReference>
<reference evidence="2 3" key="1">
    <citation type="journal article" date="2020" name="Mol. Biol. Evol.">
        <title>Distinct Expression and Methylation Patterns for Genes with Different Fates following a Single Whole-Genome Duplication in Flowering Plants.</title>
        <authorList>
            <person name="Shi T."/>
            <person name="Rahmani R.S."/>
            <person name="Gugger P.F."/>
            <person name="Wang M."/>
            <person name="Li H."/>
            <person name="Zhang Y."/>
            <person name="Li Z."/>
            <person name="Wang Q."/>
            <person name="Van de Peer Y."/>
            <person name="Marchal K."/>
            <person name="Chen J."/>
        </authorList>
    </citation>
    <scope>NUCLEOTIDE SEQUENCE [LARGE SCALE GENOMIC DNA]</scope>
    <source>
        <tissue evidence="2">Leaf</tissue>
    </source>
</reference>
<evidence type="ECO:0000256" key="1">
    <source>
        <dbReference type="SAM" id="MobiDB-lite"/>
    </source>
</evidence>
<accession>A0A822ZNC0</accession>
<keyword evidence="3" id="KW-1185">Reference proteome</keyword>
<gene>
    <name evidence="2" type="ORF">HUJ06_002666</name>
</gene>
<feature type="region of interest" description="Disordered" evidence="1">
    <location>
        <begin position="1"/>
        <end position="46"/>
    </location>
</feature>
<proteinExistence type="predicted"/>
<evidence type="ECO:0000313" key="2">
    <source>
        <dbReference type="EMBL" id="DAD44436.1"/>
    </source>
</evidence>
<protein>
    <submittedName>
        <fullName evidence="2">Uncharacterized protein</fullName>
    </submittedName>
</protein>
<dbReference type="Proteomes" id="UP000607653">
    <property type="component" value="Unassembled WGS sequence"/>
</dbReference>
<sequence>MDHLGPNQNKRKKKHLESLDMAAANQEPHGVDVADSSLKQDKTPFS</sequence>
<name>A0A822ZNC0_NELNU</name>